<name>A0ABN2N7D8_9MICO</name>
<feature type="region of interest" description="Disordered" evidence="1">
    <location>
        <begin position="1"/>
        <end position="31"/>
    </location>
</feature>
<sequence length="97" mass="10987">MGERRMPGSKGRAVLPQVPLSDRAEEAPHSARVGERIVEASEPLPVLVWLRAKVSGEFRAEGHAIAWTDRQVHVRYLHRSGRHEGFAWVWANAVTRR</sequence>
<dbReference type="Proteomes" id="UP001501094">
    <property type="component" value="Unassembled WGS sequence"/>
</dbReference>
<organism evidence="2 3">
    <name type="scientific">Myceligenerans crystallogenes</name>
    <dbReference type="NCBI Taxonomy" id="316335"/>
    <lineage>
        <taxon>Bacteria</taxon>
        <taxon>Bacillati</taxon>
        <taxon>Actinomycetota</taxon>
        <taxon>Actinomycetes</taxon>
        <taxon>Micrococcales</taxon>
        <taxon>Promicromonosporaceae</taxon>
        <taxon>Myceligenerans</taxon>
    </lineage>
</organism>
<proteinExistence type="predicted"/>
<evidence type="ECO:0000256" key="1">
    <source>
        <dbReference type="SAM" id="MobiDB-lite"/>
    </source>
</evidence>
<feature type="compositionally biased region" description="Basic and acidic residues" evidence="1">
    <location>
        <begin position="22"/>
        <end position="31"/>
    </location>
</feature>
<comment type="caution">
    <text evidence="2">The sequence shown here is derived from an EMBL/GenBank/DDBJ whole genome shotgun (WGS) entry which is preliminary data.</text>
</comment>
<protein>
    <submittedName>
        <fullName evidence="2">Uncharacterized protein</fullName>
    </submittedName>
</protein>
<reference evidence="2 3" key="1">
    <citation type="journal article" date="2019" name="Int. J. Syst. Evol. Microbiol.">
        <title>The Global Catalogue of Microorganisms (GCM) 10K type strain sequencing project: providing services to taxonomists for standard genome sequencing and annotation.</title>
        <authorList>
            <consortium name="The Broad Institute Genomics Platform"/>
            <consortium name="The Broad Institute Genome Sequencing Center for Infectious Disease"/>
            <person name="Wu L."/>
            <person name="Ma J."/>
        </authorList>
    </citation>
    <scope>NUCLEOTIDE SEQUENCE [LARGE SCALE GENOMIC DNA]</scope>
    <source>
        <strain evidence="2 3">JCM 14326</strain>
    </source>
</reference>
<evidence type="ECO:0000313" key="3">
    <source>
        <dbReference type="Proteomes" id="UP001501094"/>
    </source>
</evidence>
<dbReference type="RefSeq" id="WP_344099939.1">
    <property type="nucleotide sequence ID" value="NZ_BAAANL010000001.1"/>
</dbReference>
<dbReference type="EMBL" id="BAAANL010000001">
    <property type="protein sequence ID" value="GAA1854491.1"/>
    <property type="molecule type" value="Genomic_DNA"/>
</dbReference>
<evidence type="ECO:0000313" key="2">
    <source>
        <dbReference type="EMBL" id="GAA1854491.1"/>
    </source>
</evidence>
<gene>
    <name evidence="2" type="ORF">GCM10009751_09120</name>
</gene>
<accession>A0ABN2N7D8</accession>
<keyword evidence="3" id="KW-1185">Reference proteome</keyword>